<evidence type="ECO:0000256" key="4">
    <source>
        <dbReference type="ARBA" id="ARBA00023136"/>
    </source>
</evidence>
<proteinExistence type="predicted"/>
<dbReference type="InterPro" id="IPR038261">
    <property type="entry name" value="GPP34-like_sf"/>
</dbReference>
<reference evidence="5" key="1">
    <citation type="submission" date="2021-05" db="EMBL/GenBank/DDBJ databases">
        <authorList>
            <person name="Arsene-Ploetze F."/>
        </authorList>
    </citation>
    <scope>NUCLEOTIDE SEQUENCE</scope>
    <source>
        <strain evidence="5">DSM 42138</strain>
    </source>
</reference>
<keyword evidence="3" id="KW-0446">Lipid-binding</keyword>
<evidence type="ECO:0000256" key="1">
    <source>
        <dbReference type="ARBA" id="ARBA00004255"/>
    </source>
</evidence>
<comment type="caution">
    <text evidence="5">The sequence shown here is derived from an EMBL/GenBank/DDBJ whole genome shotgun (WGS) entry which is preliminary data.</text>
</comment>
<comment type="subcellular location">
    <subcellularLocation>
        <location evidence="1">Golgi apparatus membrane</location>
        <topology evidence="1">Peripheral membrane protein</topology>
        <orientation evidence="1">Cytoplasmic side</orientation>
    </subcellularLocation>
</comment>
<evidence type="ECO:0000313" key="5">
    <source>
        <dbReference type="EMBL" id="CAG6391242.1"/>
    </source>
</evidence>
<evidence type="ECO:0000256" key="3">
    <source>
        <dbReference type="ARBA" id="ARBA00023121"/>
    </source>
</evidence>
<dbReference type="RefSeq" id="WP_251484763.1">
    <property type="nucleotide sequence ID" value="NZ_CAJSLV010000013.1"/>
</dbReference>
<dbReference type="AlphaFoldDB" id="A0A9W4GNG7"/>
<dbReference type="Pfam" id="PF05719">
    <property type="entry name" value="GPP34"/>
    <property type="match status" value="1"/>
</dbReference>
<dbReference type="InterPro" id="IPR008628">
    <property type="entry name" value="GPP34-like"/>
</dbReference>
<name>A0A9W4GNG7_9ACTN</name>
<dbReference type="GO" id="GO:0070273">
    <property type="term" value="F:phosphatidylinositol-4-phosphate binding"/>
    <property type="evidence" value="ECO:0007669"/>
    <property type="project" value="InterPro"/>
</dbReference>
<dbReference type="Gene3D" id="1.10.3630.10">
    <property type="entry name" value="yeast vps74-n-term truncation variant domain like"/>
    <property type="match status" value="1"/>
</dbReference>
<dbReference type="GO" id="GO:0005737">
    <property type="term" value="C:cytoplasm"/>
    <property type="evidence" value="ECO:0007669"/>
    <property type="project" value="UniProtKB-ARBA"/>
</dbReference>
<dbReference type="EMBL" id="CAJSLV010000013">
    <property type="protein sequence ID" value="CAG6391242.1"/>
    <property type="molecule type" value="Genomic_DNA"/>
</dbReference>
<evidence type="ECO:0000256" key="2">
    <source>
        <dbReference type="ARBA" id="ARBA00023034"/>
    </source>
</evidence>
<dbReference type="Proteomes" id="UP001152519">
    <property type="component" value="Unassembled WGS sequence"/>
</dbReference>
<keyword evidence="6" id="KW-1185">Reference proteome</keyword>
<keyword evidence="4" id="KW-0472">Membrane</keyword>
<organism evidence="5 6">
    <name type="scientific">Actinacidiphila cocklensis</name>
    <dbReference type="NCBI Taxonomy" id="887465"/>
    <lineage>
        <taxon>Bacteria</taxon>
        <taxon>Bacillati</taxon>
        <taxon>Actinomycetota</taxon>
        <taxon>Actinomycetes</taxon>
        <taxon>Kitasatosporales</taxon>
        <taxon>Streptomycetaceae</taxon>
        <taxon>Actinacidiphila</taxon>
    </lineage>
</organism>
<protein>
    <submittedName>
        <fullName evidence="5">Golgi phosphoprotein 3 (GPP34)</fullName>
    </submittedName>
</protein>
<evidence type="ECO:0000313" key="6">
    <source>
        <dbReference type="Proteomes" id="UP001152519"/>
    </source>
</evidence>
<dbReference type="GO" id="GO:0012505">
    <property type="term" value="C:endomembrane system"/>
    <property type="evidence" value="ECO:0007669"/>
    <property type="project" value="UniProtKB-ARBA"/>
</dbReference>
<gene>
    <name evidence="5" type="ORF">SCOCK_110070</name>
</gene>
<accession>A0A9W4GNG7</accession>
<keyword evidence="2" id="KW-0333">Golgi apparatus</keyword>
<sequence length="201" mass="21630">MTTPQDLLIVAMDVESSRPVETGDLSLVLAGAELVDLLGEGLVTLDGDFLVPEVGRTPGDRLLAEAAAALVRQLPYESVEDWLWRRGRALSAAYLAELESQGQVTRKHRRLLPGRPGPAELADSAARRRAAARWQAREPVLAALAAALGLHAESQEPVPAVGDEAVVTVLATVGDAVMELDAVRQRRDIEQAAFDNVWRGE</sequence>